<sequence>MPTTFNVISIGQLADIDTTEGNNTAENASALVGMTFGGEGDALVNDFVELSPVGDPGSFYNMNNSPNDQFSIDGGPAQTFDATSVYNATITYIDGTTATFTAVVMQDTDGNTYIAPEFSNNADQAALEAGAIRSISFDSLLGNSYTGTTANREEWDFVPCFTAGTEIVTHKGMRKVEDLEPGDLVLTMDHGYQPVRWTGKRTVPARGTMAPIQFEQGAIGNDVPLRVSPQHRMLVTGWRAEVNFGENEVLVPAVGMVNGENVRQIEGGQVTYVHIMFDSHEIVYAAGVPSESFMPGEIGLTAMGQDVREEIFAIFPELEEEGLAAYGTDARPSLKASEGYLLH</sequence>
<dbReference type="SUPFAM" id="SSF51294">
    <property type="entry name" value="Hedgehog/intein (Hint) domain"/>
    <property type="match status" value="1"/>
</dbReference>
<feature type="domain" description="Hedgehog/Intein (Hint)" evidence="1">
    <location>
        <begin position="159"/>
        <end position="296"/>
    </location>
</feature>
<proteinExistence type="predicted"/>
<organism evidence="2 3">
    <name type="scientific">Shimia isoporae</name>
    <dbReference type="NCBI Taxonomy" id="647720"/>
    <lineage>
        <taxon>Bacteria</taxon>
        <taxon>Pseudomonadati</taxon>
        <taxon>Pseudomonadota</taxon>
        <taxon>Alphaproteobacteria</taxon>
        <taxon>Rhodobacterales</taxon>
        <taxon>Roseobacteraceae</taxon>
    </lineage>
</organism>
<dbReference type="PROSITE" id="PS50817">
    <property type="entry name" value="INTEIN_N_TER"/>
    <property type="match status" value="1"/>
</dbReference>
<dbReference type="Gene3D" id="2.170.16.10">
    <property type="entry name" value="Hedgehog/Intein (Hint) domain"/>
    <property type="match status" value="1"/>
</dbReference>
<dbReference type="RefSeq" id="WP_132859944.1">
    <property type="nucleotide sequence ID" value="NZ_SMGR01000001.1"/>
</dbReference>
<accession>A0A4R1NNA8</accession>
<evidence type="ECO:0000259" key="1">
    <source>
        <dbReference type="Pfam" id="PF13403"/>
    </source>
</evidence>
<dbReference type="InterPro" id="IPR028992">
    <property type="entry name" value="Hedgehog/Intein_dom"/>
</dbReference>
<dbReference type="InterPro" id="IPR036844">
    <property type="entry name" value="Hint_dom_sf"/>
</dbReference>
<evidence type="ECO:0000313" key="2">
    <source>
        <dbReference type="EMBL" id="TCL09956.1"/>
    </source>
</evidence>
<reference evidence="2 3" key="1">
    <citation type="submission" date="2019-03" db="EMBL/GenBank/DDBJ databases">
        <title>Genomic Encyclopedia of Archaeal and Bacterial Type Strains, Phase II (KMG-II): from individual species to whole genera.</title>
        <authorList>
            <person name="Goeker M."/>
        </authorList>
    </citation>
    <scope>NUCLEOTIDE SEQUENCE [LARGE SCALE GENOMIC DNA]</scope>
    <source>
        <strain evidence="2 3">DSM 26433</strain>
    </source>
</reference>
<dbReference type="InterPro" id="IPR006141">
    <property type="entry name" value="Intein_N"/>
</dbReference>
<evidence type="ECO:0000313" key="3">
    <source>
        <dbReference type="Proteomes" id="UP000295673"/>
    </source>
</evidence>
<dbReference type="EMBL" id="SMGR01000001">
    <property type="protein sequence ID" value="TCL09956.1"/>
    <property type="molecule type" value="Genomic_DNA"/>
</dbReference>
<gene>
    <name evidence="2" type="ORF">BXY66_2024</name>
</gene>
<dbReference type="Proteomes" id="UP000295673">
    <property type="component" value="Unassembled WGS sequence"/>
</dbReference>
<dbReference type="OrthoDB" id="6305173at2"/>
<dbReference type="Pfam" id="PF13403">
    <property type="entry name" value="Hint_2"/>
    <property type="match status" value="1"/>
</dbReference>
<dbReference type="AlphaFoldDB" id="A0A4R1NNA8"/>
<keyword evidence="3" id="KW-1185">Reference proteome</keyword>
<dbReference type="GO" id="GO:0016539">
    <property type="term" value="P:intein-mediated protein splicing"/>
    <property type="evidence" value="ECO:0007669"/>
    <property type="project" value="InterPro"/>
</dbReference>
<comment type="caution">
    <text evidence="2">The sequence shown here is derived from an EMBL/GenBank/DDBJ whole genome shotgun (WGS) entry which is preliminary data.</text>
</comment>
<protein>
    <submittedName>
        <fullName evidence="2">Hint domain-containing protein</fullName>
    </submittedName>
</protein>
<name>A0A4R1NNA8_9RHOB</name>